<dbReference type="InParanoid" id="A0A3N4K8G7"/>
<proteinExistence type="predicted"/>
<protein>
    <submittedName>
        <fullName evidence="2">Uncharacterized protein</fullName>
    </submittedName>
</protein>
<dbReference type="EMBL" id="ML119216">
    <property type="protein sequence ID" value="RPB06816.1"/>
    <property type="molecule type" value="Genomic_DNA"/>
</dbReference>
<evidence type="ECO:0000313" key="2">
    <source>
        <dbReference type="EMBL" id="RPB06816.1"/>
    </source>
</evidence>
<feature type="signal peptide" evidence="1">
    <location>
        <begin position="1"/>
        <end position="19"/>
    </location>
</feature>
<evidence type="ECO:0000313" key="3">
    <source>
        <dbReference type="Proteomes" id="UP000277580"/>
    </source>
</evidence>
<name>A0A3N4K8G7_9PEZI</name>
<gene>
    <name evidence="2" type="ORF">P167DRAFT_579995</name>
</gene>
<keyword evidence="3" id="KW-1185">Reference proteome</keyword>
<organism evidence="2 3">
    <name type="scientific">Morchella conica CCBAS932</name>
    <dbReference type="NCBI Taxonomy" id="1392247"/>
    <lineage>
        <taxon>Eukaryota</taxon>
        <taxon>Fungi</taxon>
        <taxon>Dikarya</taxon>
        <taxon>Ascomycota</taxon>
        <taxon>Pezizomycotina</taxon>
        <taxon>Pezizomycetes</taxon>
        <taxon>Pezizales</taxon>
        <taxon>Morchellaceae</taxon>
        <taxon>Morchella</taxon>
    </lineage>
</organism>
<dbReference type="Proteomes" id="UP000277580">
    <property type="component" value="Unassembled WGS sequence"/>
</dbReference>
<accession>A0A3N4K8G7</accession>
<dbReference type="AlphaFoldDB" id="A0A3N4K8G7"/>
<keyword evidence="1" id="KW-0732">Signal</keyword>
<feature type="chain" id="PRO_5018281780" evidence="1">
    <location>
        <begin position="20"/>
        <end position="103"/>
    </location>
</feature>
<dbReference type="OrthoDB" id="2796951at2759"/>
<reference evidence="2 3" key="1">
    <citation type="journal article" date="2018" name="Nat. Ecol. Evol.">
        <title>Pezizomycetes genomes reveal the molecular basis of ectomycorrhizal truffle lifestyle.</title>
        <authorList>
            <person name="Murat C."/>
            <person name="Payen T."/>
            <person name="Noel B."/>
            <person name="Kuo A."/>
            <person name="Morin E."/>
            <person name="Chen J."/>
            <person name="Kohler A."/>
            <person name="Krizsan K."/>
            <person name="Balestrini R."/>
            <person name="Da Silva C."/>
            <person name="Montanini B."/>
            <person name="Hainaut M."/>
            <person name="Levati E."/>
            <person name="Barry K.W."/>
            <person name="Belfiori B."/>
            <person name="Cichocki N."/>
            <person name="Clum A."/>
            <person name="Dockter R.B."/>
            <person name="Fauchery L."/>
            <person name="Guy J."/>
            <person name="Iotti M."/>
            <person name="Le Tacon F."/>
            <person name="Lindquist E.A."/>
            <person name="Lipzen A."/>
            <person name="Malagnac F."/>
            <person name="Mello A."/>
            <person name="Molinier V."/>
            <person name="Miyauchi S."/>
            <person name="Poulain J."/>
            <person name="Riccioni C."/>
            <person name="Rubini A."/>
            <person name="Sitrit Y."/>
            <person name="Splivallo R."/>
            <person name="Traeger S."/>
            <person name="Wang M."/>
            <person name="Zifcakova L."/>
            <person name="Wipf D."/>
            <person name="Zambonelli A."/>
            <person name="Paolocci F."/>
            <person name="Nowrousian M."/>
            <person name="Ottonello S."/>
            <person name="Baldrian P."/>
            <person name="Spatafora J.W."/>
            <person name="Henrissat B."/>
            <person name="Nagy L.G."/>
            <person name="Aury J.M."/>
            <person name="Wincker P."/>
            <person name="Grigoriev I.V."/>
            <person name="Bonfante P."/>
            <person name="Martin F.M."/>
        </authorList>
    </citation>
    <scope>NUCLEOTIDE SEQUENCE [LARGE SCALE GENOMIC DNA]</scope>
    <source>
        <strain evidence="2 3">CCBAS932</strain>
    </source>
</reference>
<evidence type="ECO:0000256" key="1">
    <source>
        <dbReference type="SAM" id="SignalP"/>
    </source>
</evidence>
<sequence>MLPLLLALFTASTFSAALAAASESSSAIISLTRNVPADASSSVPKDFGSISIEYAFFADYGGNLSHPTVFSINLLSNVEKLTGVMPMVRAGVLQELRSTVLEA</sequence>